<gene>
    <name evidence="2" type="ordered locus">Ccan_19900</name>
</gene>
<dbReference type="AlphaFoldDB" id="F9YTR1"/>
<dbReference type="Pfam" id="PF10263">
    <property type="entry name" value="SprT-like"/>
    <property type="match status" value="1"/>
</dbReference>
<dbReference type="KEGG" id="ccm:Ccan_19900"/>
<accession>F9YTR1</accession>
<organism evidence="2 3">
    <name type="scientific">Capnocytophaga canimorsus (strain 5)</name>
    <dbReference type="NCBI Taxonomy" id="860228"/>
    <lineage>
        <taxon>Bacteria</taxon>
        <taxon>Pseudomonadati</taxon>
        <taxon>Bacteroidota</taxon>
        <taxon>Flavobacteriia</taxon>
        <taxon>Flavobacteriales</taxon>
        <taxon>Flavobacteriaceae</taxon>
        <taxon>Capnocytophaga</taxon>
    </lineage>
</organism>
<dbReference type="Proteomes" id="UP000008895">
    <property type="component" value="Chromosome"/>
</dbReference>
<evidence type="ECO:0000313" key="3">
    <source>
        <dbReference type="Proteomes" id="UP000008895"/>
    </source>
</evidence>
<protein>
    <submittedName>
        <fullName evidence="2">Protein sprT</fullName>
    </submittedName>
</protein>
<dbReference type="GO" id="GO:0006950">
    <property type="term" value="P:response to stress"/>
    <property type="evidence" value="ECO:0007669"/>
    <property type="project" value="UniProtKB-ARBA"/>
</dbReference>
<dbReference type="EMBL" id="CP002113">
    <property type="protein sequence ID" value="AEK24106.1"/>
    <property type="molecule type" value="Genomic_DNA"/>
</dbReference>
<reference evidence="2 3" key="1">
    <citation type="journal article" date="2011" name="J. Bacteriol.">
        <title>Complete genome sequence of the dog commensal and human pathogen Capnocytophaga canimorsus strain 5.</title>
        <authorList>
            <person name="Manfredi P."/>
            <person name="Pagni M."/>
            <person name="Cornelis G.R."/>
        </authorList>
    </citation>
    <scope>NUCLEOTIDE SEQUENCE [LARGE SCALE GENOMIC DNA]</scope>
    <source>
        <strain evidence="3">5</strain>
    </source>
</reference>
<evidence type="ECO:0000313" key="2">
    <source>
        <dbReference type="EMBL" id="AEK24106.1"/>
    </source>
</evidence>
<name>F9YTR1_CAPCC</name>
<dbReference type="STRING" id="860228.Ccan_19900"/>
<sequence>MYLFKIFLKNLEKNDYICLMEQILGRYIPEKAVLVCFEMIKHYKVHLKIVNERRTRHGDYRLLPDGQHQITVNAGSNKYRFLITLIHEIAHLVAFQRFGRQIKPHGQEWKYTFQQLMLPFIRPEIFPAQLLQVVARHFKNPTASSDIDVHLSVALKKYDQQHDKNYIFELPLGSIFRTDDGRVFQKGKKRIKRYECLEVSSGRIFIFQPHAEVEPLRITQ</sequence>
<proteinExistence type="predicted"/>
<evidence type="ECO:0000259" key="1">
    <source>
        <dbReference type="Pfam" id="PF10263"/>
    </source>
</evidence>
<dbReference type="eggNOG" id="COG3091">
    <property type="taxonomic scope" value="Bacteria"/>
</dbReference>
<keyword evidence="3" id="KW-1185">Reference proteome</keyword>
<dbReference type="InterPro" id="IPR006640">
    <property type="entry name" value="SprT-like_domain"/>
</dbReference>
<dbReference type="HOGENOM" id="CLU_1275789_0_0_10"/>
<feature type="domain" description="SprT-like" evidence="1">
    <location>
        <begin position="36"/>
        <end position="116"/>
    </location>
</feature>